<evidence type="ECO:0000256" key="1">
    <source>
        <dbReference type="SAM" id="Phobius"/>
    </source>
</evidence>
<evidence type="ECO:0000313" key="3">
    <source>
        <dbReference type="EMBL" id="EEG74581.1"/>
    </source>
</evidence>
<protein>
    <submittedName>
        <fullName evidence="3">Peptidase, S41 family</fullName>
    </submittedName>
</protein>
<reference evidence="3" key="1">
    <citation type="submission" date="2009-02" db="EMBL/GenBank/DDBJ databases">
        <authorList>
            <person name="Fulton L."/>
            <person name="Clifton S."/>
            <person name="Fulton B."/>
            <person name="Xu J."/>
            <person name="Minx P."/>
            <person name="Pepin K.H."/>
            <person name="Johnson M."/>
            <person name="Bhonagiri V."/>
            <person name="Nash W.E."/>
            <person name="Mardis E.R."/>
            <person name="Wilson R.K."/>
        </authorList>
    </citation>
    <scope>NUCLEOTIDE SEQUENCE [LARGE SCALE GENOMIC DNA]</scope>
    <source>
        <strain evidence="3">DSM 15053</strain>
    </source>
</reference>
<keyword evidence="1" id="KW-0812">Transmembrane</keyword>
<evidence type="ECO:0000259" key="2">
    <source>
        <dbReference type="SMART" id="SM00245"/>
    </source>
</evidence>
<organism evidence="3 4">
    <name type="scientific">[Clostridium] hylemonae DSM 15053</name>
    <dbReference type="NCBI Taxonomy" id="553973"/>
    <lineage>
        <taxon>Bacteria</taxon>
        <taxon>Bacillati</taxon>
        <taxon>Bacillota</taxon>
        <taxon>Clostridia</taxon>
        <taxon>Lachnospirales</taxon>
        <taxon>Lachnospiraceae</taxon>
    </lineage>
</organism>
<dbReference type="EMBL" id="ABYI02000019">
    <property type="protein sequence ID" value="EEG74581.1"/>
    <property type="molecule type" value="Genomic_DNA"/>
</dbReference>
<proteinExistence type="predicted"/>
<dbReference type="Gene3D" id="3.90.226.10">
    <property type="entry name" value="2-enoyl-CoA Hydratase, Chain A, domain 1"/>
    <property type="match status" value="1"/>
</dbReference>
<comment type="caution">
    <text evidence="3">The sequence shown here is derived from an EMBL/GenBank/DDBJ whole genome shotgun (WGS) entry which is preliminary data.</text>
</comment>
<dbReference type="SUPFAM" id="SSF52096">
    <property type="entry name" value="ClpP/crotonase"/>
    <property type="match status" value="1"/>
</dbReference>
<evidence type="ECO:0000313" key="4">
    <source>
        <dbReference type="Proteomes" id="UP000004893"/>
    </source>
</evidence>
<reference evidence="3" key="2">
    <citation type="submission" date="2013-06" db="EMBL/GenBank/DDBJ databases">
        <title>Draft genome sequence of Clostridium hylemonae (DSM 15053).</title>
        <authorList>
            <person name="Sudarsanam P."/>
            <person name="Ley R."/>
            <person name="Guruge J."/>
            <person name="Turnbaugh P.J."/>
            <person name="Mahowald M."/>
            <person name="Liep D."/>
            <person name="Gordon J."/>
        </authorList>
    </citation>
    <scope>NUCLEOTIDE SEQUENCE</scope>
    <source>
        <strain evidence="3">DSM 15053</strain>
    </source>
</reference>
<sequence>MENRNKTLGKVLLAIFTIMILFFAAYQIWMNPHRGTAEEAEASLAVDDMLTKEQAVEDIDYILSHIESRHPACIKGLPDEVKRQGDKEKEAMGSSVSMLELWRSISRIMARMKDGHTSVMPYYAQTVPRLLFRCRKTGENLICVGGEYDGSRILSIGGVREEDLYKTFLGLSSYELEGFASVLYENRIVRKDYLRFLGADVSEDTAVVLETPAGQVEKTLRFENKNINPQDTEPFVSYHVYEEKNTAVLTLKECIYDEMYANTLREFFTEVKKKQIENIAVDVRDNGGGNSKVINEFLRYINVDNYYVYGDVDVRYGPFLITDKKEKIANERGGELVFDGTIYILTSSGTFSAATDFAVAIADNKLGYVVGEVSGGMPSSYGDLLQFQTPNAKLMFTVSYKYFHRPDSGNDKKPLEPDYPVEAEEALQKVYELARRSGQE</sequence>
<dbReference type="eggNOG" id="COG0793">
    <property type="taxonomic scope" value="Bacteria"/>
</dbReference>
<feature type="domain" description="Tail specific protease" evidence="2">
    <location>
        <begin position="213"/>
        <end position="422"/>
    </location>
</feature>
<dbReference type="GO" id="GO:0006508">
    <property type="term" value="P:proteolysis"/>
    <property type="evidence" value="ECO:0007669"/>
    <property type="project" value="InterPro"/>
</dbReference>
<keyword evidence="1" id="KW-0472">Membrane</keyword>
<gene>
    <name evidence="3" type="ORF">CLOHYLEM_05244</name>
</gene>
<keyword evidence="4" id="KW-1185">Reference proteome</keyword>
<dbReference type="Proteomes" id="UP000004893">
    <property type="component" value="Unassembled WGS sequence"/>
</dbReference>
<dbReference type="AlphaFoldDB" id="C0BZK3"/>
<feature type="transmembrane region" description="Helical" evidence="1">
    <location>
        <begin position="12"/>
        <end position="29"/>
    </location>
</feature>
<dbReference type="InterPro" id="IPR005151">
    <property type="entry name" value="Tail-specific_protease"/>
</dbReference>
<accession>C0BZK3</accession>
<dbReference type="Pfam" id="PF03572">
    <property type="entry name" value="Peptidase_S41"/>
    <property type="match status" value="1"/>
</dbReference>
<dbReference type="GO" id="GO:0008236">
    <property type="term" value="F:serine-type peptidase activity"/>
    <property type="evidence" value="ECO:0007669"/>
    <property type="project" value="InterPro"/>
</dbReference>
<keyword evidence="1" id="KW-1133">Transmembrane helix</keyword>
<dbReference type="RefSeq" id="WP_006442580.1">
    <property type="nucleotide sequence ID" value="NZ_CP036524.1"/>
</dbReference>
<dbReference type="OrthoDB" id="3177522at2"/>
<dbReference type="STRING" id="553973.CLOHYLEM_05244"/>
<dbReference type="HOGENOM" id="CLU_032380_1_0_9"/>
<dbReference type="SMART" id="SM00245">
    <property type="entry name" value="TSPc"/>
    <property type="match status" value="1"/>
</dbReference>
<name>C0BZK3_9FIRM</name>
<dbReference type="InterPro" id="IPR029045">
    <property type="entry name" value="ClpP/crotonase-like_dom_sf"/>
</dbReference>